<dbReference type="Proteomes" id="UP001501195">
    <property type="component" value="Unassembled WGS sequence"/>
</dbReference>
<dbReference type="Gene3D" id="3.60.40.10">
    <property type="entry name" value="PPM-type phosphatase domain"/>
    <property type="match status" value="1"/>
</dbReference>
<protein>
    <recommendedName>
        <fullName evidence="2">PPM-type phosphatase domain-containing protein</fullName>
    </recommendedName>
</protein>
<dbReference type="SUPFAM" id="SSF81606">
    <property type="entry name" value="PP2C-like"/>
    <property type="match status" value="1"/>
</dbReference>
<comment type="caution">
    <text evidence="3">The sequence shown here is derived from an EMBL/GenBank/DDBJ whole genome shotgun (WGS) entry which is preliminary data.</text>
</comment>
<reference evidence="4" key="1">
    <citation type="journal article" date="2019" name="Int. J. Syst. Evol. Microbiol.">
        <title>The Global Catalogue of Microorganisms (GCM) 10K type strain sequencing project: providing services to taxonomists for standard genome sequencing and annotation.</title>
        <authorList>
            <consortium name="The Broad Institute Genomics Platform"/>
            <consortium name="The Broad Institute Genome Sequencing Center for Infectious Disease"/>
            <person name="Wu L."/>
            <person name="Ma J."/>
        </authorList>
    </citation>
    <scope>NUCLEOTIDE SEQUENCE [LARGE SCALE GENOMIC DNA]</scope>
    <source>
        <strain evidence="4">JCM 18126</strain>
    </source>
</reference>
<feature type="domain" description="PPM-type phosphatase" evidence="2">
    <location>
        <begin position="53"/>
        <end position="270"/>
    </location>
</feature>
<organism evidence="3 4">
    <name type="scientific">Kineococcus glutinatus</name>
    <dbReference type="NCBI Taxonomy" id="1070872"/>
    <lineage>
        <taxon>Bacteria</taxon>
        <taxon>Bacillati</taxon>
        <taxon>Actinomycetota</taxon>
        <taxon>Actinomycetes</taxon>
        <taxon>Kineosporiales</taxon>
        <taxon>Kineosporiaceae</taxon>
        <taxon>Kineococcus</taxon>
    </lineage>
</organism>
<dbReference type="InterPro" id="IPR036457">
    <property type="entry name" value="PPM-type-like_dom_sf"/>
</dbReference>
<sequence length="294" mass="30136">MASACVAGTVAGIVAAWAGVALERARLHEHTADVARHLQRSLLAGEPPRDERYAVAAVYRPGVETLEVGGDFYDVVDAGGGALAVVVGDVVGRGLEAAAAMGQLRSAVRALAPLRAGPAQLLTRLDAFADQVEAAGMATVAHAELDLATGALRYACAGHLPPVLVRARGRGEGRGELLWGGRSTPLGAYAPGRSRGDALVHLRPGDRLLLCTDGLVERRDRELDAGLEVLAAVAARAGRLPLGEAVAAVAEELLRDEDHHDDVCVLLLEWRGAGVAAGAAGPAPGPAQRCPAGA</sequence>
<dbReference type="PANTHER" id="PTHR43156:SF2">
    <property type="entry name" value="STAGE II SPORULATION PROTEIN E"/>
    <property type="match status" value="1"/>
</dbReference>
<accession>A0ABP9HS77</accession>
<dbReference type="InterPro" id="IPR001932">
    <property type="entry name" value="PPM-type_phosphatase-like_dom"/>
</dbReference>
<dbReference type="EMBL" id="BAABIL010000230">
    <property type="protein sequence ID" value="GAA4977009.1"/>
    <property type="molecule type" value="Genomic_DNA"/>
</dbReference>
<evidence type="ECO:0000256" key="1">
    <source>
        <dbReference type="ARBA" id="ARBA00022801"/>
    </source>
</evidence>
<evidence type="ECO:0000259" key="2">
    <source>
        <dbReference type="SMART" id="SM00331"/>
    </source>
</evidence>
<proteinExistence type="predicted"/>
<dbReference type="Pfam" id="PF07228">
    <property type="entry name" value="SpoIIE"/>
    <property type="match status" value="1"/>
</dbReference>
<evidence type="ECO:0000313" key="4">
    <source>
        <dbReference type="Proteomes" id="UP001501195"/>
    </source>
</evidence>
<gene>
    <name evidence="3" type="ORF">GCM10023225_17300</name>
</gene>
<keyword evidence="4" id="KW-1185">Reference proteome</keyword>
<dbReference type="PANTHER" id="PTHR43156">
    <property type="entry name" value="STAGE II SPORULATION PROTEIN E-RELATED"/>
    <property type="match status" value="1"/>
</dbReference>
<evidence type="ECO:0000313" key="3">
    <source>
        <dbReference type="EMBL" id="GAA4977009.1"/>
    </source>
</evidence>
<dbReference type="InterPro" id="IPR052016">
    <property type="entry name" value="Bact_Sigma-Reg"/>
</dbReference>
<dbReference type="SMART" id="SM00331">
    <property type="entry name" value="PP2C_SIG"/>
    <property type="match status" value="1"/>
</dbReference>
<keyword evidence="1" id="KW-0378">Hydrolase</keyword>
<name>A0ABP9HS77_9ACTN</name>